<dbReference type="PROSITE" id="PS50088">
    <property type="entry name" value="ANK_REPEAT"/>
    <property type="match status" value="4"/>
</dbReference>
<dbReference type="PROSITE" id="PS50297">
    <property type="entry name" value="ANK_REP_REGION"/>
    <property type="match status" value="4"/>
</dbReference>
<proteinExistence type="predicted"/>
<dbReference type="PANTHER" id="PTHR24198">
    <property type="entry name" value="ANKYRIN REPEAT AND PROTEIN KINASE DOMAIN-CONTAINING PROTEIN"/>
    <property type="match status" value="1"/>
</dbReference>
<feature type="repeat" description="ANK" evidence="3">
    <location>
        <begin position="750"/>
        <end position="782"/>
    </location>
</feature>
<feature type="repeat" description="ANK" evidence="3">
    <location>
        <begin position="633"/>
        <end position="662"/>
    </location>
</feature>
<name>A0AAD6N7F2_PENCN</name>
<protein>
    <submittedName>
        <fullName evidence="4">Uncharacterized protein</fullName>
    </submittedName>
</protein>
<gene>
    <name evidence="4" type="ORF">N7460_007332</name>
</gene>
<dbReference type="InterPro" id="IPR036770">
    <property type="entry name" value="Ankyrin_rpt-contain_sf"/>
</dbReference>
<reference evidence="4" key="2">
    <citation type="submission" date="2023-01" db="EMBL/GenBank/DDBJ databases">
        <authorList>
            <person name="Petersen C."/>
        </authorList>
    </citation>
    <scope>NUCLEOTIDE SEQUENCE</scope>
    <source>
        <strain evidence="4">IBT 15450</strain>
    </source>
</reference>
<organism evidence="4 5">
    <name type="scientific">Penicillium canescens</name>
    <dbReference type="NCBI Taxonomy" id="5083"/>
    <lineage>
        <taxon>Eukaryota</taxon>
        <taxon>Fungi</taxon>
        <taxon>Dikarya</taxon>
        <taxon>Ascomycota</taxon>
        <taxon>Pezizomycotina</taxon>
        <taxon>Eurotiomycetes</taxon>
        <taxon>Eurotiomycetidae</taxon>
        <taxon>Eurotiales</taxon>
        <taxon>Aspergillaceae</taxon>
        <taxon>Penicillium</taxon>
    </lineage>
</organism>
<evidence type="ECO:0000256" key="2">
    <source>
        <dbReference type="ARBA" id="ARBA00023043"/>
    </source>
</evidence>
<dbReference type="PRINTS" id="PR01415">
    <property type="entry name" value="ANKYRIN"/>
</dbReference>
<dbReference type="Pfam" id="PF00023">
    <property type="entry name" value="Ank"/>
    <property type="match status" value="1"/>
</dbReference>
<feature type="repeat" description="ANK" evidence="3">
    <location>
        <begin position="703"/>
        <end position="735"/>
    </location>
</feature>
<dbReference type="Gene3D" id="1.25.40.20">
    <property type="entry name" value="Ankyrin repeat-containing domain"/>
    <property type="match status" value="2"/>
</dbReference>
<evidence type="ECO:0000256" key="1">
    <source>
        <dbReference type="ARBA" id="ARBA00022737"/>
    </source>
</evidence>
<keyword evidence="5" id="KW-1185">Reference proteome</keyword>
<dbReference type="InterPro" id="IPR002110">
    <property type="entry name" value="Ankyrin_rpt"/>
</dbReference>
<dbReference type="AlphaFoldDB" id="A0AAD6N7F2"/>
<accession>A0AAD6N7F2</accession>
<dbReference type="Proteomes" id="UP001219568">
    <property type="component" value="Unassembled WGS sequence"/>
</dbReference>
<evidence type="ECO:0000313" key="5">
    <source>
        <dbReference type="Proteomes" id="UP001219568"/>
    </source>
</evidence>
<reference evidence="4" key="1">
    <citation type="journal article" date="2023" name="IMA Fungus">
        <title>Comparative genomic study of the Penicillium genus elucidates a diverse pangenome and 15 lateral gene transfer events.</title>
        <authorList>
            <person name="Petersen C."/>
            <person name="Sorensen T."/>
            <person name="Nielsen M.R."/>
            <person name="Sondergaard T.E."/>
            <person name="Sorensen J.L."/>
            <person name="Fitzpatrick D.A."/>
            <person name="Frisvad J.C."/>
            <person name="Nielsen K.L."/>
        </authorList>
    </citation>
    <scope>NUCLEOTIDE SEQUENCE</scope>
    <source>
        <strain evidence="4">IBT 15450</strain>
    </source>
</reference>
<dbReference type="SMART" id="SM00248">
    <property type="entry name" value="ANK"/>
    <property type="match status" value="6"/>
</dbReference>
<dbReference type="PANTHER" id="PTHR24198:SF165">
    <property type="entry name" value="ANKYRIN REPEAT-CONTAINING PROTEIN-RELATED"/>
    <property type="match status" value="1"/>
</dbReference>
<feature type="repeat" description="ANK" evidence="3">
    <location>
        <begin position="783"/>
        <end position="811"/>
    </location>
</feature>
<dbReference type="Pfam" id="PF12796">
    <property type="entry name" value="Ank_2"/>
    <property type="match status" value="2"/>
</dbReference>
<keyword evidence="1" id="KW-0677">Repeat</keyword>
<evidence type="ECO:0000313" key="4">
    <source>
        <dbReference type="EMBL" id="KAJ6038615.1"/>
    </source>
</evidence>
<sequence length="925" mass="103249">MEQDGLPLGVAARGVFKHHREYPRLPEGYTWETQRQRYCPRDLHIKSLSGQSELKHKFGYVFCHRGLYERALGILDNSAGAIENGINQGFFLHEVDAFLLEKLDKAFVAHDKSPQRVTSKKEVWDSYSFHEIITTPLVTRRVNMATPDFASSYLQTDEKVLGLINTLWEEKLRPVGRTLQIDLRDEDFARGIPYYSFHIAKVPFQFAQSQGAHKTLVWSMFQSTILKGYNEKFVSFDHLHDEIRRNSRETYGRNYFDLRHLHMLPPLIMVFYADPLIKLAGKTKPKERHGNDRKSYEHLYDIFLEQVKSFIRIGPNSYNFILEIVHSGLGLGYDRTKPLDATNPLDGEPLIKPEVVFESRVDRVMIDVSLALRKEYPDLLFSSCTRLPDVITSTGKYKAKFQTSRLVPLQEGEEGLATKIRAMHGGLYPQSHLVVADDPMAEIAARTWIDEESGLDRSDLLTIPYYKWLAKAKRKDIVAAMEKLTKHDFLPNRVEDAVPEAEPEPHNPRNLNAKIGAWLEGVLFPHDGGADRRRGGYESDRDFVCGPDNSVSGHDIPFAADERALQSKSRYNKNHVSLVVAGRRFTFLSEDEAQRAAASLAAYKAAERGNKNALGRLISSGADLNASTELYGSPLAVACAKGHGTVVKLLLDHGASVGGPGTFGSPLELASENGHYEIVSMLLLVLVKNNVYKVYPRVSHRVFTGTALHRACGNGHASIVQLLLDKGADVNLEGGLLLDRGANVNTPGGFYHTALRAACVQGYHTVVELLLAHGANVNAPAENHMSALHSACRYGYATIARLLLDKGAEIDFPCPATFEPEVISLLVEAGAEVDNQAVSYSSQGRQAQAKPRRRTIPQWKRSLIRKQLNAPPIVPPRRLPSCGCLVCIIDQAIQPAIPRYGLSEVRAVDPVRYTLEEMRSHAANS</sequence>
<evidence type="ECO:0000256" key="3">
    <source>
        <dbReference type="PROSITE-ProRule" id="PRU00023"/>
    </source>
</evidence>
<dbReference type="EMBL" id="JAQJZL010000008">
    <property type="protein sequence ID" value="KAJ6038615.1"/>
    <property type="molecule type" value="Genomic_DNA"/>
</dbReference>
<keyword evidence="2 3" id="KW-0040">ANK repeat</keyword>
<comment type="caution">
    <text evidence="4">The sequence shown here is derived from an EMBL/GenBank/DDBJ whole genome shotgun (WGS) entry which is preliminary data.</text>
</comment>
<dbReference type="SUPFAM" id="SSF48403">
    <property type="entry name" value="Ankyrin repeat"/>
    <property type="match status" value="1"/>
</dbReference>